<organism evidence="14 16">
    <name type="scientific">Schizosaccharomyces japonicus (strain yFS275 / FY16936)</name>
    <name type="common">Fission yeast</name>
    <dbReference type="NCBI Taxonomy" id="402676"/>
    <lineage>
        <taxon>Eukaryota</taxon>
        <taxon>Fungi</taxon>
        <taxon>Dikarya</taxon>
        <taxon>Ascomycota</taxon>
        <taxon>Taphrinomycotina</taxon>
        <taxon>Schizosaccharomycetes</taxon>
        <taxon>Schizosaccharomycetales</taxon>
        <taxon>Schizosaccharomycetaceae</taxon>
        <taxon>Schizosaccharomyces</taxon>
    </lineage>
</organism>
<dbReference type="EMBL" id="KE651167">
    <property type="protein sequence ID" value="EEB08635.2"/>
    <property type="molecule type" value="Genomic_DNA"/>
</dbReference>
<comment type="function">
    <text evidence="8">Pyrophosphatase that hydrolyzes the non-canonical purine nucleotides inosine triphosphate (ITP), deoxyinosine triphosphate (dITP) as well as 2'-deoxy-N-6-hydroxylaminopurine triphosphate (dHAPTP) and xanthosine 5'-triphosphate (XTP) to their respective monophosphate derivatives. The enzyme does not distinguish between the deoxy- and ribose forms. Probably excludes non-canonical purines from RNA and DNA precursor pools, thus preventing their incorporation into RNA and DNA and avoiding chromosomal lesions.</text>
</comment>
<comment type="function">
    <text evidence="12">Pyrophosphatase that hydrolyzes non-canonical purine nucleotides such as inosine triphosphate (ITP), deoxyinosine triphosphate (dITP) or xanthosine 5'-triphosphate (XTP) to their respective monophosphate derivatives. The enzyme does not distinguish between the deoxy- and ribose forms. Probably excludes non-canonical purines from RNA and DNA precursor pools, thus preventing their incorporation into RNA and DNA and avoiding chromosomal lesions.</text>
</comment>
<dbReference type="Pfam" id="PF01725">
    <property type="entry name" value="Ham1p_like"/>
    <property type="match status" value="1"/>
</dbReference>
<dbReference type="STRING" id="402676.B6K531"/>
<feature type="binding site" evidence="12">
    <location>
        <begin position="174"/>
        <end position="175"/>
    </location>
    <ligand>
        <name>ITP</name>
        <dbReference type="ChEBI" id="CHEBI:61402"/>
    </ligand>
</feature>
<dbReference type="HAMAP" id="MF_03148">
    <property type="entry name" value="HAM1_NTPase"/>
    <property type="match status" value="1"/>
</dbReference>
<dbReference type="GO" id="GO:0035870">
    <property type="term" value="F:dITP diphosphatase activity"/>
    <property type="evidence" value="ECO:0007669"/>
    <property type="project" value="UniProtKB-UniRule"/>
</dbReference>
<evidence type="ECO:0000256" key="8">
    <source>
        <dbReference type="ARBA" id="ARBA00054940"/>
    </source>
</evidence>
<dbReference type="Proteomes" id="UP000001744">
    <property type="component" value="Unassembled WGS sequence"/>
</dbReference>
<dbReference type="InterPro" id="IPR029001">
    <property type="entry name" value="ITPase-like_fam"/>
</dbReference>
<evidence type="ECO:0000256" key="3">
    <source>
        <dbReference type="ARBA" id="ARBA00022723"/>
    </source>
</evidence>
<dbReference type="GO" id="GO:0009143">
    <property type="term" value="P:nucleoside triphosphate catabolic process"/>
    <property type="evidence" value="ECO:0000318"/>
    <property type="project" value="GO_Central"/>
</dbReference>
<dbReference type="PANTHER" id="PTHR11067">
    <property type="entry name" value="INOSINE TRIPHOSPHATE PYROPHOSPHATASE/HAM1 PROTEIN"/>
    <property type="match status" value="1"/>
</dbReference>
<dbReference type="GO" id="GO:0000166">
    <property type="term" value="F:nucleotide binding"/>
    <property type="evidence" value="ECO:0007669"/>
    <property type="project" value="UniProtKB-KW"/>
</dbReference>
<feature type="binding site" evidence="12">
    <location>
        <begin position="14"/>
        <end position="19"/>
    </location>
    <ligand>
        <name>ITP</name>
        <dbReference type="ChEBI" id="CHEBI:61402"/>
    </ligand>
</feature>
<dbReference type="VEuPathDB" id="FungiDB:SJAG_03797"/>
<evidence type="ECO:0000313" key="14">
    <source>
        <dbReference type="EMBL" id="EEB08635.2"/>
    </source>
</evidence>
<keyword evidence="3 12" id="KW-0479">Metal-binding</keyword>
<comment type="catalytic activity">
    <reaction evidence="9">
        <text>ITP + H2O = IMP + diphosphate + H(+)</text>
        <dbReference type="Rhea" id="RHEA:29399"/>
        <dbReference type="ChEBI" id="CHEBI:15377"/>
        <dbReference type="ChEBI" id="CHEBI:15378"/>
        <dbReference type="ChEBI" id="CHEBI:33019"/>
        <dbReference type="ChEBI" id="CHEBI:58053"/>
        <dbReference type="ChEBI" id="CHEBI:61402"/>
        <dbReference type="EC" id="3.6.1.66"/>
    </reaction>
    <physiologicalReaction direction="left-to-right" evidence="9">
        <dbReference type="Rhea" id="RHEA:29400"/>
    </physiologicalReaction>
</comment>
<keyword evidence="12" id="KW-0464">Manganese</keyword>
<keyword evidence="6 12" id="KW-0460">Magnesium</keyword>
<dbReference type="eggNOG" id="KOG3222">
    <property type="taxonomic scope" value="Eukaryota"/>
</dbReference>
<evidence type="ECO:0000256" key="11">
    <source>
        <dbReference type="ARBA" id="ARBA00093271"/>
    </source>
</evidence>
<evidence type="ECO:0000256" key="10">
    <source>
        <dbReference type="ARBA" id="ARBA00093255"/>
    </source>
</evidence>
<gene>
    <name evidence="15" type="primary">ham1</name>
    <name evidence="14" type="ORF">SJAG_03797</name>
</gene>
<evidence type="ECO:0000256" key="13">
    <source>
        <dbReference type="RuleBase" id="RU003781"/>
    </source>
</evidence>
<evidence type="ECO:0000256" key="1">
    <source>
        <dbReference type="ARBA" id="ARBA00008023"/>
    </source>
</evidence>
<dbReference type="CDD" id="cd00515">
    <property type="entry name" value="HAM1"/>
    <property type="match status" value="1"/>
</dbReference>
<name>B6K531_SCHJY</name>
<dbReference type="InterPro" id="IPR002637">
    <property type="entry name" value="RdgB/HAM1"/>
</dbReference>
<evidence type="ECO:0000256" key="2">
    <source>
        <dbReference type="ARBA" id="ARBA00022490"/>
    </source>
</evidence>
<dbReference type="GO" id="GO:0009117">
    <property type="term" value="P:nucleotide metabolic process"/>
    <property type="evidence" value="ECO:0007669"/>
    <property type="project" value="UniProtKB-KW"/>
</dbReference>
<dbReference type="PANTHER" id="PTHR11067:SF9">
    <property type="entry name" value="INOSINE TRIPHOSPHATE PYROPHOSPHATASE"/>
    <property type="match status" value="1"/>
</dbReference>
<protein>
    <recommendedName>
        <fullName evidence="12">Inosine triphosphate pyrophosphatase</fullName>
        <shortName evidence="12">ITPase</shortName>
        <shortName evidence="12">Inosine triphosphatase</shortName>
        <ecNumber evidence="12">3.6.1.66</ecNumber>
    </recommendedName>
    <alternativeName>
        <fullName evidence="12">Non-canonical purine NTP pyrophosphatase</fullName>
    </alternativeName>
    <alternativeName>
        <fullName evidence="12">Non-standard purine NTP pyrophosphatase</fullName>
    </alternativeName>
    <alternativeName>
        <fullName evidence="12">Nucleoside-triphosphate diphosphatase</fullName>
    </alternativeName>
    <alternativeName>
        <fullName evidence="12">Nucleoside-triphosphate pyrophosphatase</fullName>
        <shortName evidence="12">NTPase</shortName>
    </alternativeName>
    <alternativeName>
        <fullName evidence="12">XTP/dITP diphosphatase</fullName>
    </alternativeName>
</protein>
<dbReference type="GO" id="GO:0005737">
    <property type="term" value="C:cytoplasm"/>
    <property type="evidence" value="ECO:0000318"/>
    <property type="project" value="GO_Central"/>
</dbReference>
<keyword evidence="12" id="KW-0539">Nucleus</keyword>
<dbReference type="EC" id="3.6.1.66" evidence="12"/>
<dbReference type="OrthoDB" id="6288734at2759"/>
<feature type="binding site" evidence="12">
    <location>
        <position position="42"/>
    </location>
    <ligand>
        <name>Mg(2+)</name>
        <dbReference type="ChEBI" id="CHEBI:18420"/>
    </ligand>
</feature>
<keyword evidence="16" id="KW-1185">Reference proteome</keyword>
<dbReference type="SUPFAM" id="SSF52972">
    <property type="entry name" value="ITPase-like"/>
    <property type="match status" value="1"/>
</dbReference>
<comment type="subunit">
    <text evidence="12">Homodimer.</text>
</comment>
<dbReference type="GO" id="GO:0046872">
    <property type="term" value="F:metal ion binding"/>
    <property type="evidence" value="ECO:0007669"/>
    <property type="project" value="UniProtKB-KW"/>
</dbReference>
<comment type="cofactor">
    <cofactor evidence="12">
        <name>Mg(2+)</name>
        <dbReference type="ChEBI" id="CHEBI:18420"/>
    </cofactor>
    <cofactor evidence="12">
        <name>Mn(2+)</name>
        <dbReference type="ChEBI" id="CHEBI:29035"/>
    </cofactor>
    <text evidence="12">Binds 1 divalent metal cation per subunit; can use either Mg(2+) or Mn(2+).</text>
</comment>
<dbReference type="FunFam" id="3.90.950.10:FF:000003">
    <property type="entry name" value="Inosine triphosphate pyrophosphatase"/>
    <property type="match status" value="1"/>
</dbReference>
<keyword evidence="4 12" id="KW-0547">Nucleotide-binding</keyword>
<proteinExistence type="inferred from homology"/>
<reference evidence="14 16" key="1">
    <citation type="journal article" date="2011" name="Science">
        <title>Comparative functional genomics of the fission yeasts.</title>
        <authorList>
            <person name="Rhind N."/>
            <person name="Chen Z."/>
            <person name="Yassour M."/>
            <person name="Thompson D.A."/>
            <person name="Haas B.J."/>
            <person name="Habib N."/>
            <person name="Wapinski I."/>
            <person name="Roy S."/>
            <person name="Lin M.F."/>
            <person name="Heiman D.I."/>
            <person name="Young S.K."/>
            <person name="Furuya K."/>
            <person name="Guo Y."/>
            <person name="Pidoux A."/>
            <person name="Chen H.M."/>
            <person name="Robbertse B."/>
            <person name="Goldberg J.M."/>
            <person name="Aoki K."/>
            <person name="Bayne E.H."/>
            <person name="Berlin A.M."/>
            <person name="Desjardins C.A."/>
            <person name="Dobbs E."/>
            <person name="Dukaj L."/>
            <person name="Fan L."/>
            <person name="FitzGerald M.G."/>
            <person name="French C."/>
            <person name="Gujja S."/>
            <person name="Hansen K."/>
            <person name="Keifenheim D."/>
            <person name="Levin J.Z."/>
            <person name="Mosher R.A."/>
            <person name="Mueller C.A."/>
            <person name="Pfiffner J."/>
            <person name="Priest M."/>
            <person name="Russ C."/>
            <person name="Smialowska A."/>
            <person name="Swoboda P."/>
            <person name="Sykes S.M."/>
            <person name="Vaughn M."/>
            <person name="Vengrova S."/>
            <person name="Yoder R."/>
            <person name="Zeng Q."/>
            <person name="Allshire R."/>
            <person name="Baulcombe D."/>
            <person name="Birren B.W."/>
            <person name="Brown W."/>
            <person name="Ekwall K."/>
            <person name="Kellis M."/>
            <person name="Leatherwood J."/>
            <person name="Levin H."/>
            <person name="Margalit H."/>
            <person name="Martienssen R."/>
            <person name="Nieduszynski C.A."/>
            <person name="Spatafora J.W."/>
            <person name="Friedman N."/>
            <person name="Dalgaard J.Z."/>
            <person name="Baumann P."/>
            <person name="Niki H."/>
            <person name="Regev A."/>
            <person name="Nusbaum C."/>
        </authorList>
    </citation>
    <scope>NUCLEOTIDE SEQUENCE [LARGE SCALE GENOMIC DNA]</scope>
    <source>
        <strain evidence="16">yFS275 / FY16936</strain>
    </source>
</reference>
<feature type="binding site" evidence="12">
    <location>
        <position position="54"/>
    </location>
    <ligand>
        <name>ITP</name>
        <dbReference type="ChEBI" id="CHEBI:61402"/>
    </ligand>
</feature>
<evidence type="ECO:0000313" key="15">
    <source>
        <dbReference type="JaponicusDB" id="SJAG_03797"/>
    </source>
</evidence>
<comment type="catalytic activity">
    <reaction evidence="12">
        <text>XTP + H2O = XMP + diphosphate + H(+)</text>
        <dbReference type="Rhea" id="RHEA:28610"/>
        <dbReference type="ChEBI" id="CHEBI:15377"/>
        <dbReference type="ChEBI" id="CHEBI:15378"/>
        <dbReference type="ChEBI" id="CHEBI:33019"/>
        <dbReference type="ChEBI" id="CHEBI:57464"/>
        <dbReference type="ChEBI" id="CHEBI:61314"/>
        <dbReference type="EC" id="3.6.1.66"/>
    </reaction>
</comment>
<dbReference type="AlphaFoldDB" id="B6K531"/>
<evidence type="ECO:0000256" key="4">
    <source>
        <dbReference type="ARBA" id="ARBA00022741"/>
    </source>
</evidence>
<feature type="binding site" evidence="12">
    <location>
        <begin position="70"/>
        <end position="71"/>
    </location>
    <ligand>
        <name>ITP</name>
        <dbReference type="ChEBI" id="CHEBI:61402"/>
    </ligand>
</feature>
<evidence type="ECO:0000256" key="5">
    <source>
        <dbReference type="ARBA" id="ARBA00022801"/>
    </source>
</evidence>
<sequence>MSKETENPTIVFVTGNKMKLREVKAILGNEYEVVNHKYDLPEIQGSTDEVTIEKCRTAAEIVKGPVIVEDTWLGFNAMNGLPGAYIKWFYQSIGCEGLYKMLAGFEDKGAVAGCTFGYCEGPGHPVQLFRGEVDGTIVSPTGEETFGWNPVFKPNGFEQTYAEMDDDVKNSISHRYKACMKLRDFLQEKARQK</sequence>
<comment type="catalytic activity">
    <reaction evidence="10">
        <text>dITP + H2O = dIMP + diphosphate + H(+)</text>
        <dbReference type="Rhea" id="RHEA:28342"/>
        <dbReference type="ChEBI" id="CHEBI:15377"/>
        <dbReference type="ChEBI" id="CHEBI:15378"/>
        <dbReference type="ChEBI" id="CHEBI:33019"/>
        <dbReference type="ChEBI" id="CHEBI:61194"/>
        <dbReference type="ChEBI" id="CHEBI:61382"/>
        <dbReference type="EC" id="3.6.1.66"/>
    </reaction>
    <physiologicalReaction direction="left-to-right" evidence="10">
        <dbReference type="Rhea" id="RHEA:28343"/>
    </physiologicalReaction>
</comment>
<dbReference type="GO" id="GO:0047429">
    <property type="term" value="F:nucleoside triphosphate diphosphatase activity"/>
    <property type="evidence" value="ECO:0000318"/>
    <property type="project" value="GO_Central"/>
</dbReference>
<feature type="binding site" evidence="12">
    <location>
        <position position="169"/>
    </location>
    <ligand>
        <name>ITP</name>
        <dbReference type="ChEBI" id="CHEBI:61402"/>
    </ligand>
</feature>
<evidence type="ECO:0000313" key="16">
    <source>
        <dbReference type="Proteomes" id="UP000001744"/>
    </source>
</evidence>
<comment type="similarity">
    <text evidence="1 12 13">Belongs to the HAM1 NTPase family.</text>
</comment>
<keyword evidence="2 12" id="KW-0963">Cytoplasm</keyword>
<evidence type="ECO:0000256" key="6">
    <source>
        <dbReference type="ARBA" id="ARBA00022842"/>
    </source>
</evidence>
<dbReference type="GO" id="GO:0005634">
    <property type="term" value="C:nucleus"/>
    <property type="evidence" value="ECO:0007669"/>
    <property type="project" value="UniProtKB-SubCell"/>
</dbReference>
<dbReference type="GO" id="GO:0036222">
    <property type="term" value="F:XTP diphosphatase activity"/>
    <property type="evidence" value="ECO:0007669"/>
    <property type="project" value="UniProtKB-UniRule"/>
</dbReference>
<evidence type="ECO:0000256" key="9">
    <source>
        <dbReference type="ARBA" id="ARBA00093218"/>
    </source>
</evidence>
<dbReference type="JaponicusDB" id="SJAG_03797">
    <property type="gene designation" value="ham1"/>
</dbReference>
<dbReference type="GO" id="GO:0009204">
    <property type="term" value="P:deoxyribonucleoside triphosphate catabolic process"/>
    <property type="evidence" value="ECO:0007669"/>
    <property type="project" value="UniProtKB-UniRule"/>
</dbReference>
<dbReference type="GO" id="GO:0036220">
    <property type="term" value="F:ITP diphosphatase activity"/>
    <property type="evidence" value="ECO:0007669"/>
    <property type="project" value="UniProtKB-UniRule"/>
</dbReference>
<evidence type="ECO:0000256" key="7">
    <source>
        <dbReference type="ARBA" id="ARBA00023080"/>
    </source>
</evidence>
<keyword evidence="7 12" id="KW-0546">Nucleotide metabolism</keyword>
<dbReference type="OMA" id="YDPIFQP"/>
<comment type="subcellular location">
    <subcellularLocation>
        <location evidence="12">Cytoplasm</location>
    </subcellularLocation>
    <subcellularLocation>
        <location evidence="12">Nucleus</location>
    </subcellularLocation>
</comment>
<dbReference type="NCBIfam" id="TIGR00042">
    <property type="entry name" value="RdgB/HAM1 family non-canonical purine NTP pyrophosphatase"/>
    <property type="match status" value="1"/>
</dbReference>
<dbReference type="RefSeq" id="XP_002174928.2">
    <property type="nucleotide sequence ID" value="XM_002174892.2"/>
</dbReference>
<dbReference type="HOGENOM" id="CLU_082080_1_1_1"/>
<feature type="binding site" evidence="12">
    <location>
        <begin position="146"/>
        <end position="149"/>
    </location>
    <ligand>
        <name>ITP</name>
        <dbReference type="ChEBI" id="CHEBI:61402"/>
    </ligand>
</feature>
<evidence type="ECO:0000256" key="12">
    <source>
        <dbReference type="HAMAP-Rule" id="MF_03148"/>
    </source>
</evidence>
<accession>B6K531</accession>
<feature type="binding site" evidence="12">
    <location>
        <position position="70"/>
    </location>
    <ligand>
        <name>Mg(2+)</name>
        <dbReference type="ChEBI" id="CHEBI:18420"/>
    </ligand>
</feature>
<dbReference type="GeneID" id="7050439"/>
<comment type="catalytic activity">
    <reaction evidence="11">
        <text>N(6)-hydroxy-dATP + H2O = N(6)-hydroxy-dAMP + diphosphate + H(+)</text>
        <dbReference type="Rhea" id="RHEA:83971"/>
        <dbReference type="ChEBI" id="CHEBI:15377"/>
        <dbReference type="ChEBI" id="CHEBI:15378"/>
        <dbReference type="ChEBI" id="CHEBI:33019"/>
        <dbReference type="ChEBI" id="CHEBI:233529"/>
        <dbReference type="ChEBI" id="CHEBI:233530"/>
    </reaction>
    <physiologicalReaction direction="left-to-right" evidence="11">
        <dbReference type="Rhea" id="RHEA:83972"/>
    </physiologicalReaction>
</comment>
<dbReference type="Gene3D" id="3.90.950.10">
    <property type="match status" value="1"/>
</dbReference>
<keyword evidence="5 12" id="KW-0378">Hydrolase</keyword>
<dbReference type="InterPro" id="IPR027502">
    <property type="entry name" value="ITPase"/>
</dbReference>